<proteinExistence type="predicted"/>
<keyword evidence="1" id="KW-0472">Membrane</keyword>
<accession>A0A815JUF0</accession>
<name>A0A815JUF0_9BILA</name>
<dbReference type="InterPro" id="IPR036259">
    <property type="entry name" value="MFS_trans_sf"/>
</dbReference>
<evidence type="ECO:0000313" key="3">
    <source>
        <dbReference type="Proteomes" id="UP000663877"/>
    </source>
</evidence>
<gene>
    <name evidence="2" type="ORF">BJG266_LOCUS36767</name>
</gene>
<keyword evidence="1" id="KW-1133">Transmembrane helix</keyword>
<comment type="caution">
    <text evidence="2">The sequence shown here is derived from an EMBL/GenBank/DDBJ whole genome shotgun (WGS) entry which is preliminary data.</text>
</comment>
<protein>
    <submittedName>
        <fullName evidence="2">Uncharacterized protein</fullName>
    </submittedName>
</protein>
<evidence type="ECO:0000256" key="1">
    <source>
        <dbReference type="SAM" id="Phobius"/>
    </source>
</evidence>
<dbReference type="EMBL" id="CAJNOI010001122">
    <property type="protein sequence ID" value="CAF1384614.1"/>
    <property type="molecule type" value="Genomic_DNA"/>
</dbReference>
<reference evidence="2" key="1">
    <citation type="submission" date="2021-02" db="EMBL/GenBank/DDBJ databases">
        <authorList>
            <person name="Nowell W R."/>
        </authorList>
    </citation>
    <scope>NUCLEOTIDE SEQUENCE</scope>
</reference>
<feature type="transmembrane region" description="Helical" evidence="1">
    <location>
        <begin position="48"/>
        <end position="67"/>
    </location>
</feature>
<organism evidence="2 3">
    <name type="scientific">Adineta steineri</name>
    <dbReference type="NCBI Taxonomy" id="433720"/>
    <lineage>
        <taxon>Eukaryota</taxon>
        <taxon>Metazoa</taxon>
        <taxon>Spiralia</taxon>
        <taxon>Gnathifera</taxon>
        <taxon>Rotifera</taxon>
        <taxon>Eurotatoria</taxon>
        <taxon>Bdelloidea</taxon>
        <taxon>Adinetida</taxon>
        <taxon>Adinetidae</taxon>
        <taxon>Adineta</taxon>
    </lineage>
</organism>
<dbReference type="AlphaFoldDB" id="A0A815JUF0"/>
<feature type="non-terminal residue" evidence="2">
    <location>
        <position position="128"/>
    </location>
</feature>
<evidence type="ECO:0000313" key="2">
    <source>
        <dbReference type="EMBL" id="CAF1384614.1"/>
    </source>
</evidence>
<keyword evidence="1" id="KW-0812">Transmembrane</keyword>
<dbReference type="Proteomes" id="UP000663877">
    <property type="component" value="Unassembled WGS sequence"/>
</dbReference>
<sequence length="128" mass="14360">MTVEISVEKNDVNSFVMNTADQEKQSSEIEPTTEELHTLQHISDHIPLTAWMIILCLFCGSFAFYGISGPFQNYIQFPVPSSNDTQPGALNRGHQTATLLTTFFSFYCNIFPIVGAIVADQFWGKYKA</sequence>
<feature type="transmembrane region" description="Helical" evidence="1">
    <location>
        <begin position="97"/>
        <end position="119"/>
    </location>
</feature>
<dbReference type="Gene3D" id="1.20.1250.20">
    <property type="entry name" value="MFS general substrate transporter like domains"/>
    <property type="match status" value="1"/>
</dbReference>